<proteinExistence type="predicted"/>
<evidence type="ECO:0000313" key="2">
    <source>
        <dbReference type="EMBL" id="RII96308.1"/>
    </source>
</evidence>
<dbReference type="Proteomes" id="UP000266298">
    <property type="component" value="Unassembled WGS sequence"/>
</dbReference>
<name>A0A399NR74_9MICO</name>
<sequence length="67" mass="6575">MSDATPDRAAAAPADGSSASPDGRAIWDELTGQSEAVALLAAASSPRATARDAAGTALAHSWLITGP</sequence>
<feature type="non-terminal residue" evidence="2">
    <location>
        <position position="67"/>
    </location>
</feature>
<accession>A0A399NR74</accession>
<feature type="compositionally biased region" description="Low complexity" evidence="1">
    <location>
        <begin position="1"/>
        <end position="22"/>
    </location>
</feature>
<comment type="caution">
    <text evidence="2">The sequence shown here is derived from an EMBL/GenBank/DDBJ whole genome shotgun (WGS) entry which is preliminary data.</text>
</comment>
<dbReference type="EMBL" id="QWEC01000204">
    <property type="protein sequence ID" value="RII96308.1"/>
    <property type="molecule type" value="Genomic_DNA"/>
</dbReference>
<protein>
    <submittedName>
        <fullName evidence="2">DNA polymerase III subunit delta</fullName>
    </submittedName>
</protein>
<feature type="region of interest" description="Disordered" evidence="1">
    <location>
        <begin position="1"/>
        <end position="25"/>
    </location>
</feature>
<organism evidence="2 3">
    <name type="scientific">Clavibacter michiganensis</name>
    <dbReference type="NCBI Taxonomy" id="28447"/>
    <lineage>
        <taxon>Bacteria</taxon>
        <taxon>Bacillati</taxon>
        <taxon>Actinomycetota</taxon>
        <taxon>Actinomycetes</taxon>
        <taxon>Micrococcales</taxon>
        <taxon>Microbacteriaceae</taxon>
        <taxon>Clavibacter</taxon>
    </lineage>
</organism>
<evidence type="ECO:0000256" key="1">
    <source>
        <dbReference type="SAM" id="MobiDB-lite"/>
    </source>
</evidence>
<dbReference type="AlphaFoldDB" id="A0A399NR74"/>
<reference evidence="2 3" key="1">
    <citation type="submission" date="2018-08" db="EMBL/GenBank/DDBJ databases">
        <title>Genome Sequence of Clavibacter michiganensis Subspecies type strains, and the Atypical Peach-Colored Strains Isolated from Tomato.</title>
        <authorList>
            <person name="Osdaghi E."/>
            <person name="Portier P."/>
            <person name="Briand M."/>
            <person name="Jacques M.-A."/>
        </authorList>
    </citation>
    <scope>NUCLEOTIDE SEQUENCE [LARGE SCALE GENOMIC DNA]</scope>
    <source>
        <strain evidence="2 3">CFBP 7493</strain>
    </source>
</reference>
<gene>
    <name evidence="2" type="ORF">DZF96_11885</name>
</gene>
<evidence type="ECO:0000313" key="3">
    <source>
        <dbReference type="Proteomes" id="UP000266298"/>
    </source>
</evidence>